<evidence type="ECO:0000313" key="3">
    <source>
        <dbReference type="Proteomes" id="UP001201980"/>
    </source>
</evidence>
<reference evidence="2" key="1">
    <citation type="submission" date="2022-07" db="EMBL/GenBank/DDBJ databases">
        <title>Draft genome sequence of Zalerion maritima ATCC 34329, a (micro)plastics degrading marine fungus.</title>
        <authorList>
            <person name="Paco A."/>
            <person name="Goncalves M.F.M."/>
            <person name="Rocha-Santos T.A.P."/>
            <person name="Alves A."/>
        </authorList>
    </citation>
    <scope>NUCLEOTIDE SEQUENCE</scope>
    <source>
        <strain evidence="2">ATCC 34329</strain>
    </source>
</reference>
<proteinExistence type="predicted"/>
<evidence type="ECO:0000313" key="2">
    <source>
        <dbReference type="EMBL" id="KAJ2892719.1"/>
    </source>
</evidence>
<dbReference type="Proteomes" id="UP001201980">
    <property type="component" value="Unassembled WGS sequence"/>
</dbReference>
<protein>
    <submittedName>
        <fullName evidence="2">Uncharacterized protein</fullName>
    </submittedName>
</protein>
<evidence type="ECO:0000256" key="1">
    <source>
        <dbReference type="SAM" id="MobiDB-lite"/>
    </source>
</evidence>
<accession>A0AAD5RGD4</accession>
<organism evidence="2 3">
    <name type="scientific">Zalerion maritima</name>
    <dbReference type="NCBI Taxonomy" id="339359"/>
    <lineage>
        <taxon>Eukaryota</taxon>
        <taxon>Fungi</taxon>
        <taxon>Dikarya</taxon>
        <taxon>Ascomycota</taxon>
        <taxon>Pezizomycotina</taxon>
        <taxon>Sordariomycetes</taxon>
        <taxon>Lulworthiomycetidae</taxon>
        <taxon>Lulworthiales</taxon>
        <taxon>Lulworthiaceae</taxon>
        <taxon>Zalerion</taxon>
    </lineage>
</organism>
<dbReference type="AlphaFoldDB" id="A0AAD5RGD4"/>
<comment type="caution">
    <text evidence="2">The sequence shown here is derived from an EMBL/GenBank/DDBJ whole genome shotgun (WGS) entry which is preliminary data.</text>
</comment>
<keyword evidence="3" id="KW-1185">Reference proteome</keyword>
<name>A0AAD5RGD4_9PEZI</name>
<sequence length="295" mass="32733">MFSISASVQVAIDKAFTLENACLCCRTDVLQSRERYLSIELEKCRAHLDANNDDRENDDCSNKDGDIAHTAGDNGAPKCCPHKGCERNKPFATGQRLRRHFQQRKFPFLAWSTEITANASNADVECEEHKDASATKTTYAKQICKELLERVNKELNRSLAESEDLSEGVENGGRTRTWDAAAMGSRSSATQRAKLDSVEVTTTECPPTQRIDDTPAARPSMQPTTVLTTLPEEVVPVAIDNISNISTQAFFPGSMEQAGDFDNLLNFDPPLLSVFNFPPQVSQLQWLPEDHGTRH</sequence>
<dbReference type="EMBL" id="JAKWBI020000737">
    <property type="protein sequence ID" value="KAJ2892719.1"/>
    <property type="molecule type" value="Genomic_DNA"/>
</dbReference>
<feature type="region of interest" description="Disordered" evidence="1">
    <location>
        <begin position="160"/>
        <end position="221"/>
    </location>
</feature>
<gene>
    <name evidence="2" type="ORF">MKZ38_009435</name>
</gene>